<evidence type="ECO:0000313" key="8">
    <source>
        <dbReference type="Proteomes" id="UP000826271"/>
    </source>
</evidence>
<proteinExistence type="predicted"/>
<feature type="region of interest" description="Disordered" evidence="5">
    <location>
        <begin position="169"/>
        <end position="193"/>
    </location>
</feature>
<keyword evidence="3" id="KW-0862">Zinc</keyword>
<keyword evidence="8" id="KW-1185">Reference proteome</keyword>
<keyword evidence="1" id="KW-0479">Metal-binding</keyword>
<protein>
    <recommendedName>
        <fullName evidence="6">SWIM-type domain-containing protein</fullName>
    </recommendedName>
</protein>
<dbReference type="Proteomes" id="UP000826271">
    <property type="component" value="Unassembled WGS sequence"/>
</dbReference>
<dbReference type="InterPro" id="IPR007527">
    <property type="entry name" value="Znf_SWIM"/>
</dbReference>
<sequence length="738" mass="84138">MRDEALSVDNEFCVLNLLVLYYLVSPEDNEFTIKINHGGEFIGPKKIYSGGEIDYIDHCSVHTMSLKVIEEDIYKKMLGYEGLVGFYYLIPRLSLEEGLIFILGEEDINRMVQLAVPNREISVYVTQTSDIEFLEDWIRNVDGPVDETQRPEELSDLDASLYDSDYGLSEEDCEKDDCDFDANTHPEGSEQETEDKSTWKWFLELLQQDLSIYEQEKWSFISDRQKGLLPALYDIFPEVEHRYCVRHMYTNFKKSHPGLALKDRLWNLAKASTEAQFTLQMQSLKDLDEAAHQWIGEVHPKHWSRSYFRTYPKCDILLNNICESFNSTLLEARNKPLLNMLERIRIYIQKRLQVRRELTDKWNDAICPKIQTTLEKLKNDTRSCMARYVGGTKFEVKDMYQGQYAVDIGLRTCSCRRWDLCGIPCIHGVSAIVASDREPEEYVHRCYNKETFLKAYGFIINPVRGQVEWPKTGRGPVSPNFEFRLPGRPKKYRKKDDGEQPRAASKKKKLRKVGQKSVKCGICGTRGHNRVKCTTLKPIYEEENIVTEPEDPENRVSSPHILGNVHIPEIAQGPGPMPKKKRKCSVCLREGHNRAKCPTAAGRMWQNIDFYGYNGQKDLNLSNTGGSKKSKDKSKASSSSHAVTEPVNVPQKSKSKEVSSNLMIAHINAKEIGTSIFTIQNVSPPQPPIRDDASLSQIVCIGGIPVHTKFMKSGKSCVTLSSLQAAASQRVTKQTSSL</sequence>
<evidence type="ECO:0000256" key="1">
    <source>
        <dbReference type="ARBA" id="ARBA00022723"/>
    </source>
</evidence>
<evidence type="ECO:0000313" key="7">
    <source>
        <dbReference type="EMBL" id="KAG8366649.1"/>
    </source>
</evidence>
<dbReference type="GO" id="GO:0008270">
    <property type="term" value="F:zinc ion binding"/>
    <property type="evidence" value="ECO:0007669"/>
    <property type="project" value="UniProtKB-KW"/>
</dbReference>
<dbReference type="SMART" id="SM00343">
    <property type="entry name" value="ZnF_C2HC"/>
    <property type="match status" value="2"/>
</dbReference>
<feature type="compositionally biased region" description="Basic and acidic residues" evidence="5">
    <location>
        <begin position="182"/>
        <end position="193"/>
    </location>
</feature>
<feature type="region of interest" description="Disordered" evidence="5">
    <location>
        <begin position="478"/>
        <end position="510"/>
    </location>
</feature>
<evidence type="ECO:0000256" key="3">
    <source>
        <dbReference type="ARBA" id="ARBA00022833"/>
    </source>
</evidence>
<dbReference type="Pfam" id="PF10551">
    <property type="entry name" value="MULE"/>
    <property type="match status" value="1"/>
</dbReference>
<gene>
    <name evidence="7" type="ORF">BUALT_Bualt17G0101600</name>
</gene>
<accession>A0AAV6WFW5</accession>
<dbReference type="PANTHER" id="PTHR31973">
    <property type="entry name" value="POLYPROTEIN, PUTATIVE-RELATED"/>
    <property type="match status" value="1"/>
</dbReference>
<dbReference type="PANTHER" id="PTHR31973:SF199">
    <property type="entry name" value="SWIM-TYPE DOMAIN-CONTAINING PROTEIN"/>
    <property type="match status" value="1"/>
</dbReference>
<dbReference type="EMBL" id="WHWC01000017">
    <property type="protein sequence ID" value="KAG8366649.1"/>
    <property type="molecule type" value="Genomic_DNA"/>
</dbReference>
<dbReference type="InterPro" id="IPR018289">
    <property type="entry name" value="MULE_transposase_dom"/>
</dbReference>
<feature type="compositionally biased region" description="Acidic residues" evidence="5">
    <location>
        <begin position="169"/>
        <end position="180"/>
    </location>
</feature>
<dbReference type="InterPro" id="IPR058594">
    <property type="entry name" value="PB1-like_dom_pln"/>
</dbReference>
<comment type="caution">
    <text evidence="7">The sequence shown here is derived from an EMBL/GenBank/DDBJ whole genome shotgun (WGS) entry which is preliminary data.</text>
</comment>
<dbReference type="Pfam" id="PF26130">
    <property type="entry name" value="PB1-like"/>
    <property type="match status" value="1"/>
</dbReference>
<evidence type="ECO:0000259" key="6">
    <source>
        <dbReference type="PROSITE" id="PS50966"/>
    </source>
</evidence>
<reference evidence="7" key="1">
    <citation type="submission" date="2019-10" db="EMBL/GenBank/DDBJ databases">
        <authorList>
            <person name="Zhang R."/>
            <person name="Pan Y."/>
            <person name="Wang J."/>
            <person name="Ma R."/>
            <person name="Yu S."/>
        </authorList>
    </citation>
    <scope>NUCLEOTIDE SEQUENCE</scope>
    <source>
        <strain evidence="7">LA-IB0</strain>
        <tissue evidence="7">Leaf</tissue>
    </source>
</reference>
<dbReference type="SMART" id="SM00575">
    <property type="entry name" value="ZnF_PMZ"/>
    <property type="match status" value="1"/>
</dbReference>
<keyword evidence="2 4" id="KW-0863">Zinc-finger</keyword>
<dbReference type="InterPro" id="IPR006564">
    <property type="entry name" value="Znf_PMZ"/>
</dbReference>
<evidence type="ECO:0000256" key="2">
    <source>
        <dbReference type="ARBA" id="ARBA00022771"/>
    </source>
</evidence>
<dbReference type="Pfam" id="PF04434">
    <property type="entry name" value="SWIM"/>
    <property type="match status" value="1"/>
</dbReference>
<evidence type="ECO:0000256" key="4">
    <source>
        <dbReference type="PROSITE-ProRule" id="PRU00325"/>
    </source>
</evidence>
<dbReference type="GO" id="GO:0003676">
    <property type="term" value="F:nucleic acid binding"/>
    <property type="evidence" value="ECO:0007669"/>
    <property type="project" value="InterPro"/>
</dbReference>
<name>A0AAV6WFW5_9LAMI</name>
<evidence type="ECO:0000256" key="5">
    <source>
        <dbReference type="SAM" id="MobiDB-lite"/>
    </source>
</evidence>
<dbReference type="Gene3D" id="4.10.60.10">
    <property type="entry name" value="Zinc finger, CCHC-type"/>
    <property type="match status" value="1"/>
</dbReference>
<organism evidence="7 8">
    <name type="scientific">Buddleja alternifolia</name>
    <dbReference type="NCBI Taxonomy" id="168488"/>
    <lineage>
        <taxon>Eukaryota</taxon>
        <taxon>Viridiplantae</taxon>
        <taxon>Streptophyta</taxon>
        <taxon>Embryophyta</taxon>
        <taxon>Tracheophyta</taxon>
        <taxon>Spermatophyta</taxon>
        <taxon>Magnoliopsida</taxon>
        <taxon>eudicotyledons</taxon>
        <taxon>Gunneridae</taxon>
        <taxon>Pentapetalae</taxon>
        <taxon>asterids</taxon>
        <taxon>lamiids</taxon>
        <taxon>Lamiales</taxon>
        <taxon>Scrophulariaceae</taxon>
        <taxon>Buddlejeae</taxon>
        <taxon>Buddleja</taxon>
    </lineage>
</organism>
<dbReference type="PROSITE" id="PS50966">
    <property type="entry name" value="ZF_SWIM"/>
    <property type="match status" value="1"/>
</dbReference>
<feature type="region of interest" description="Disordered" evidence="5">
    <location>
        <begin position="622"/>
        <end position="658"/>
    </location>
</feature>
<dbReference type="AlphaFoldDB" id="A0AAV6WFW5"/>
<feature type="domain" description="SWIM-type" evidence="6">
    <location>
        <begin position="404"/>
        <end position="436"/>
    </location>
</feature>
<dbReference type="InterPro" id="IPR001878">
    <property type="entry name" value="Znf_CCHC"/>
</dbReference>